<accession>A0A1G7VFK6</accession>
<organism evidence="11 12">
    <name type="scientific">Dyadobacter soli</name>
    <dbReference type="NCBI Taxonomy" id="659014"/>
    <lineage>
        <taxon>Bacteria</taxon>
        <taxon>Pseudomonadati</taxon>
        <taxon>Bacteroidota</taxon>
        <taxon>Cytophagia</taxon>
        <taxon>Cytophagales</taxon>
        <taxon>Spirosomataceae</taxon>
        <taxon>Dyadobacter</taxon>
    </lineage>
</organism>
<dbReference type="GO" id="GO:0005524">
    <property type="term" value="F:ATP binding"/>
    <property type="evidence" value="ECO:0007669"/>
    <property type="project" value="UniProtKB-KW"/>
</dbReference>
<keyword evidence="4" id="KW-0808">Transferase</keyword>
<evidence type="ECO:0000256" key="1">
    <source>
        <dbReference type="ARBA" id="ARBA00000085"/>
    </source>
</evidence>
<evidence type="ECO:0000256" key="4">
    <source>
        <dbReference type="ARBA" id="ARBA00022679"/>
    </source>
</evidence>
<dbReference type="SUPFAM" id="SSF55874">
    <property type="entry name" value="ATPase domain of HSP90 chaperone/DNA topoisomerase II/histidine kinase"/>
    <property type="match status" value="1"/>
</dbReference>
<dbReference type="RefSeq" id="WP_090156439.1">
    <property type="nucleotide sequence ID" value="NZ_FNAN01000020.1"/>
</dbReference>
<evidence type="ECO:0000256" key="7">
    <source>
        <dbReference type="ARBA" id="ARBA00022840"/>
    </source>
</evidence>
<evidence type="ECO:0000259" key="10">
    <source>
        <dbReference type="PROSITE" id="PS50109"/>
    </source>
</evidence>
<dbReference type="Proteomes" id="UP000198748">
    <property type="component" value="Unassembled WGS sequence"/>
</dbReference>
<dbReference type="SMART" id="SM00387">
    <property type="entry name" value="HATPase_c"/>
    <property type="match status" value="1"/>
</dbReference>
<gene>
    <name evidence="11" type="ORF">SAMN04487996_12065</name>
</gene>
<dbReference type="PANTHER" id="PTHR42878">
    <property type="entry name" value="TWO-COMPONENT HISTIDINE KINASE"/>
    <property type="match status" value="1"/>
</dbReference>
<dbReference type="GO" id="GO:0007234">
    <property type="term" value="P:osmosensory signaling via phosphorelay pathway"/>
    <property type="evidence" value="ECO:0007669"/>
    <property type="project" value="TreeGrafter"/>
</dbReference>
<dbReference type="SMART" id="SM00388">
    <property type="entry name" value="HisKA"/>
    <property type="match status" value="1"/>
</dbReference>
<keyword evidence="7" id="KW-0067">ATP-binding</keyword>
<dbReference type="InterPro" id="IPR003661">
    <property type="entry name" value="HisK_dim/P_dom"/>
</dbReference>
<proteinExistence type="predicted"/>
<evidence type="ECO:0000313" key="12">
    <source>
        <dbReference type="Proteomes" id="UP000198748"/>
    </source>
</evidence>
<dbReference type="OrthoDB" id="9764438at2"/>
<comment type="catalytic activity">
    <reaction evidence="1">
        <text>ATP + protein L-histidine = ADP + protein N-phospho-L-histidine.</text>
        <dbReference type="EC" id="2.7.13.3"/>
    </reaction>
</comment>
<dbReference type="STRING" id="659014.SAMN04487996_12065"/>
<dbReference type="GO" id="GO:0000156">
    <property type="term" value="F:phosphorelay response regulator activity"/>
    <property type="evidence" value="ECO:0007669"/>
    <property type="project" value="TreeGrafter"/>
</dbReference>
<feature type="coiled-coil region" evidence="9">
    <location>
        <begin position="153"/>
        <end position="183"/>
    </location>
</feature>
<evidence type="ECO:0000256" key="5">
    <source>
        <dbReference type="ARBA" id="ARBA00022741"/>
    </source>
</evidence>
<evidence type="ECO:0000256" key="3">
    <source>
        <dbReference type="ARBA" id="ARBA00022553"/>
    </source>
</evidence>
<evidence type="ECO:0000256" key="8">
    <source>
        <dbReference type="ARBA" id="ARBA00023012"/>
    </source>
</evidence>
<keyword evidence="8" id="KW-0902">Two-component regulatory system</keyword>
<dbReference type="InterPro" id="IPR050351">
    <property type="entry name" value="BphY/WalK/GraS-like"/>
</dbReference>
<dbReference type="PANTHER" id="PTHR42878:SF7">
    <property type="entry name" value="SENSOR HISTIDINE KINASE GLRK"/>
    <property type="match status" value="1"/>
</dbReference>
<dbReference type="EMBL" id="FNAN01000020">
    <property type="protein sequence ID" value="SDG58612.1"/>
    <property type="molecule type" value="Genomic_DNA"/>
</dbReference>
<dbReference type="GO" id="GO:0000155">
    <property type="term" value="F:phosphorelay sensor kinase activity"/>
    <property type="evidence" value="ECO:0007669"/>
    <property type="project" value="InterPro"/>
</dbReference>
<dbReference type="Gene3D" id="3.30.565.10">
    <property type="entry name" value="Histidine kinase-like ATPase, C-terminal domain"/>
    <property type="match status" value="1"/>
</dbReference>
<keyword evidence="12" id="KW-1185">Reference proteome</keyword>
<keyword evidence="5" id="KW-0547">Nucleotide-binding</keyword>
<dbReference type="SUPFAM" id="SSF47384">
    <property type="entry name" value="Homodimeric domain of signal transducing histidine kinase"/>
    <property type="match status" value="1"/>
</dbReference>
<dbReference type="InterPro" id="IPR036890">
    <property type="entry name" value="HATPase_C_sf"/>
</dbReference>
<evidence type="ECO:0000256" key="6">
    <source>
        <dbReference type="ARBA" id="ARBA00022777"/>
    </source>
</evidence>
<dbReference type="InterPro" id="IPR004358">
    <property type="entry name" value="Sig_transdc_His_kin-like_C"/>
</dbReference>
<dbReference type="InterPro" id="IPR005467">
    <property type="entry name" value="His_kinase_dom"/>
</dbReference>
<dbReference type="Gene3D" id="1.10.287.130">
    <property type="match status" value="1"/>
</dbReference>
<dbReference type="Pfam" id="PF02518">
    <property type="entry name" value="HATPase_c"/>
    <property type="match status" value="1"/>
</dbReference>
<dbReference type="EC" id="2.7.13.3" evidence="2"/>
<keyword evidence="6 11" id="KW-0418">Kinase</keyword>
<reference evidence="12" key="1">
    <citation type="submission" date="2016-10" db="EMBL/GenBank/DDBJ databases">
        <authorList>
            <person name="Varghese N."/>
            <person name="Submissions S."/>
        </authorList>
    </citation>
    <scope>NUCLEOTIDE SEQUENCE [LARGE SCALE GENOMIC DNA]</scope>
    <source>
        <strain evidence="12">DSM 25329</strain>
    </source>
</reference>
<dbReference type="CDD" id="cd00082">
    <property type="entry name" value="HisKA"/>
    <property type="match status" value="1"/>
</dbReference>
<keyword evidence="9" id="KW-0175">Coiled coil</keyword>
<dbReference type="PROSITE" id="PS50109">
    <property type="entry name" value="HIS_KIN"/>
    <property type="match status" value="1"/>
</dbReference>
<dbReference type="AlphaFoldDB" id="A0A1G7VFK6"/>
<dbReference type="InterPro" id="IPR036097">
    <property type="entry name" value="HisK_dim/P_sf"/>
</dbReference>
<evidence type="ECO:0000256" key="2">
    <source>
        <dbReference type="ARBA" id="ARBA00012438"/>
    </source>
</evidence>
<dbReference type="Pfam" id="PF00512">
    <property type="entry name" value="HisKA"/>
    <property type="match status" value="1"/>
</dbReference>
<protein>
    <recommendedName>
        <fullName evidence="2">histidine kinase</fullName>
        <ecNumber evidence="2">2.7.13.3</ecNumber>
    </recommendedName>
</protein>
<dbReference type="PRINTS" id="PR00344">
    <property type="entry name" value="BCTRLSENSOR"/>
</dbReference>
<keyword evidence="3" id="KW-0597">Phosphoprotein</keyword>
<evidence type="ECO:0000256" key="9">
    <source>
        <dbReference type="SAM" id="Coils"/>
    </source>
</evidence>
<sequence length="415" mass="45498">MVISDRADGVSAGHLTTFLAGRRQDLLNDWRAACEHDFSLKGAATLTKKQFINQVPVMLDMLGARLDGGKKDPEINSLASQHGLHRWERGYSLASLSAEMQHLGRLLLGELRAFWQLYPSTSSSEISTRYEQLFEFGNQINTGSISQYADLQRQAAASRVEALEKALTELNEIGKQRSDLLRNSSHDLRGSFGTLQGAAALLELVIGSDQERRHVLEILRRNLGSCHTMVTQLMDLARLEAGKETAQIRLVDVGDLLTALTSTYLPLAAERGLEFKSDGPASLLVDCDPLLLQRIIQNLVLNALKHTTSGWVSVCWAMTAEGDWTVTVQDTGPGLPKVDDQVAEQLPTPCSADDHQLRQMALGTTTVSAFAHKGEGIGLSIVKRLCELLRADLTISSQPGLGTTFQIRFVARWGV</sequence>
<dbReference type="GO" id="GO:0030295">
    <property type="term" value="F:protein kinase activator activity"/>
    <property type="evidence" value="ECO:0007669"/>
    <property type="project" value="TreeGrafter"/>
</dbReference>
<name>A0A1G7VFK6_9BACT</name>
<dbReference type="InterPro" id="IPR003594">
    <property type="entry name" value="HATPase_dom"/>
</dbReference>
<evidence type="ECO:0000313" key="11">
    <source>
        <dbReference type="EMBL" id="SDG58612.1"/>
    </source>
</evidence>
<feature type="domain" description="Histidine kinase" evidence="10">
    <location>
        <begin position="183"/>
        <end position="413"/>
    </location>
</feature>